<feature type="modified residue" description="Phosphohistidine" evidence="1">
    <location>
        <position position="35"/>
    </location>
</feature>
<evidence type="ECO:0000256" key="1">
    <source>
        <dbReference type="PROSITE-ProRule" id="PRU00110"/>
    </source>
</evidence>
<evidence type="ECO:0000259" key="2">
    <source>
        <dbReference type="PROSITE" id="PS50894"/>
    </source>
</evidence>
<dbReference type="PROSITE" id="PS50894">
    <property type="entry name" value="HPT"/>
    <property type="match status" value="1"/>
</dbReference>
<dbReference type="VEuPathDB" id="FungiDB:AeMF1_009683"/>
<dbReference type="InterPro" id="IPR008207">
    <property type="entry name" value="Sig_transdc_His_kin_Hpt_dom"/>
</dbReference>
<protein>
    <recommendedName>
        <fullName evidence="2">HPt domain-containing protein</fullName>
    </recommendedName>
</protein>
<evidence type="ECO:0000313" key="4">
    <source>
        <dbReference type="Proteomes" id="UP000481153"/>
    </source>
</evidence>
<organism evidence="3 4">
    <name type="scientific">Aphanomyces euteiches</name>
    <dbReference type="NCBI Taxonomy" id="100861"/>
    <lineage>
        <taxon>Eukaryota</taxon>
        <taxon>Sar</taxon>
        <taxon>Stramenopiles</taxon>
        <taxon>Oomycota</taxon>
        <taxon>Saprolegniomycetes</taxon>
        <taxon>Saprolegniales</taxon>
        <taxon>Verrucalvaceae</taxon>
        <taxon>Aphanomyces</taxon>
    </lineage>
</organism>
<dbReference type="AlphaFoldDB" id="A0A6G0XHU0"/>
<dbReference type="InterPro" id="IPR036641">
    <property type="entry name" value="HPT_dom_sf"/>
</dbReference>
<dbReference type="Gene3D" id="1.20.120.160">
    <property type="entry name" value="HPT domain"/>
    <property type="match status" value="1"/>
</dbReference>
<accession>A0A6G0XHU0</accession>
<dbReference type="EMBL" id="VJMJ01000062">
    <property type="protein sequence ID" value="KAF0739769.1"/>
    <property type="molecule type" value="Genomic_DNA"/>
</dbReference>
<keyword evidence="4" id="KW-1185">Reference proteome</keyword>
<dbReference type="GO" id="GO:0000160">
    <property type="term" value="P:phosphorelay signal transduction system"/>
    <property type="evidence" value="ECO:0007669"/>
    <property type="project" value="InterPro"/>
</dbReference>
<reference evidence="3 4" key="1">
    <citation type="submission" date="2019-07" db="EMBL/GenBank/DDBJ databases">
        <title>Genomics analysis of Aphanomyces spp. identifies a new class of oomycete effector associated with host adaptation.</title>
        <authorList>
            <person name="Gaulin E."/>
        </authorList>
    </citation>
    <scope>NUCLEOTIDE SEQUENCE [LARGE SCALE GENOMIC DNA]</scope>
    <source>
        <strain evidence="3 4">ATCC 201684</strain>
    </source>
</reference>
<feature type="domain" description="HPt" evidence="2">
    <location>
        <begin position="1"/>
        <end position="94"/>
    </location>
</feature>
<comment type="caution">
    <text evidence="3">The sequence shown here is derived from an EMBL/GenBank/DDBJ whole genome shotgun (WGS) entry which is preliminary data.</text>
</comment>
<dbReference type="Proteomes" id="UP000481153">
    <property type="component" value="Unassembled WGS sequence"/>
</dbReference>
<sequence length="119" mass="13352">MNLLEKYYVGLDGAIMKLTEAHHKKDLQTVRREAHSLKGSSAYVAAMRVSKAAFRVQVAAEQLLGDLHDTSIYEASFQLLGNELRALKGYLRRNFHFARPPPPRTYSDTSKTSGPCLVM</sequence>
<dbReference type="CDD" id="cd00088">
    <property type="entry name" value="HPT"/>
    <property type="match status" value="1"/>
</dbReference>
<name>A0A6G0XHU0_9STRA</name>
<gene>
    <name evidence="3" type="ORF">Ae201684_004660</name>
</gene>
<proteinExistence type="predicted"/>
<dbReference type="SUPFAM" id="SSF47226">
    <property type="entry name" value="Histidine-containing phosphotransfer domain, HPT domain"/>
    <property type="match status" value="1"/>
</dbReference>
<evidence type="ECO:0000313" key="3">
    <source>
        <dbReference type="EMBL" id="KAF0739769.1"/>
    </source>
</evidence>
<dbReference type="Pfam" id="PF01627">
    <property type="entry name" value="Hpt"/>
    <property type="match status" value="1"/>
</dbReference>
<keyword evidence="1" id="KW-0597">Phosphoprotein</keyword>